<sequence length="947" mass="107275">MGVMSEKAISILAHSPPVPYYQVKTEDEVPRLYISLSKSPSKLHNQKFVIAAIVLLFPENEIRKPVPMFSSAVGVGRSFNGGVLQHSVRSCERSKAVYTREFLLSCAELHECKQVPAGFDPSIFRPSKRAYTREFLLSCADLDICKQLLKGFDLSALHELKEGFKGILEPWKGSGVLVLPPNSGNSIGKAFTGLDYYGSTGEPAERSDSYSWRWSRESNYKENYNSERVRRFCTSIAIPVNYCNYCRKPPLSLFSHLVQMCAKSFDAGQSKDLDHNADFNKRDDLTRSLAEISQFKAKDMGKMIKETEQNDYYQLSKSENPYRPPHTYQVCKSKFEEESLSKETADTEKAEYGIQEEKLLEEYRLAEDNQHEIHETTISAEDNSCGSVCFVKPSCYDFNFSEPNVTRNNETTQLGSKKANMSTISDELHEAQSRMIPKDDIAISFKNTEPQHCEAIPEEKVGVSDETSYPVHESLSSMLKNPSEASSEYFHTDQCQPCQTISEMEFDELLSNRGFYSCQRGSFNNIVRDVSERYEFPFTIAYDLFSSVLDEHNPIKNNHQTVTTAAADRIELYDMERDECTFDDMWSEILEILQFEREMDLRSAAELDQTASFKAQISLPEQDNLISIDYPTNSEYSKFVPSNSSYDVACYDAEIHLPNEDHLITIDDLIAPEDRLISIDCPTSAELPKFVPLNSSCDAVDNVEIQLPDKDSLITIDDLIAPNQLRSIASGRPAVDDAWMSDGKEEVAREMEALVISDPVEQSATQALEVPPSTHLTASMAYQEPKFWHSSLHNRCSAINPEMTMCYPLDPPEAQMRLQTTLVGRVPIHCYPALHRHSCTNKVHQYSRKTASLSRKTASPKLKELSCPLVQYSLLDQPTSFPMKGLASCIWDEKTQLFPPRHQLTLYPGSTMTNSGFNHQMRFNKFADGKAKPLAWHHEPLGDCMEF</sequence>
<name>A0ACC0ABN0_CATRO</name>
<reference evidence="2" key="1">
    <citation type="journal article" date="2023" name="Nat. Plants">
        <title>Single-cell RNA sequencing provides a high-resolution roadmap for understanding the multicellular compartmentation of specialized metabolism.</title>
        <authorList>
            <person name="Sun S."/>
            <person name="Shen X."/>
            <person name="Li Y."/>
            <person name="Li Y."/>
            <person name="Wang S."/>
            <person name="Li R."/>
            <person name="Zhang H."/>
            <person name="Shen G."/>
            <person name="Guo B."/>
            <person name="Wei J."/>
            <person name="Xu J."/>
            <person name="St-Pierre B."/>
            <person name="Chen S."/>
            <person name="Sun C."/>
        </authorList>
    </citation>
    <scope>NUCLEOTIDE SEQUENCE [LARGE SCALE GENOMIC DNA]</scope>
</reference>
<dbReference type="EMBL" id="CM044706">
    <property type="protein sequence ID" value="KAI5657847.1"/>
    <property type="molecule type" value="Genomic_DNA"/>
</dbReference>
<evidence type="ECO:0000313" key="1">
    <source>
        <dbReference type="EMBL" id="KAI5657847.1"/>
    </source>
</evidence>
<organism evidence="1 2">
    <name type="scientific">Catharanthus roseus</name>
    <name type="common">Madagascar periwinkle</name>
    <name type="synonym">Vinca rosea</name>
    <dbReference type="NCBI Taxonomy" id="4058"/>
    <lineage>
        <taxon>Eukaryota</taxon>
        <taxon>Viridiplantae</taxon>
        <taxon>Streptophyta</taxon>
        <taxon>Embryophyta</taxon>
        <taxon>Tracheophyta</taxon>
        <taxon>Spermatophyta</taxon>
        <taxon>Magnoliopsida</taxon>
        <taxon>eudicotyledons</taxon>
        <taxon>Gunneridae</taxon>
        <taxon>Pentapetalae</taxon>
        <taxon>asterids</taxon>
        <taxon>lamiids</taxon>
        <taxon>Gentianales</taxon>
        <taxon>Apocynaceae</taxon>
        <taxon>Rauvolfioideae</taxon>
        <taxon>Vinceae</taxon>
        <taxon>Catharanthinae</taxon>
        <taxon>Catharanthus</taxon>
    </lineage>
</organism>
<proteinExistence type="predicted"/>
<keyword evidence="2" id="KW-1185">Reference proteome</keyword>
<protein>
    <submittedName>
        <fullName evidence="1">Uncharacterized protein</fullName>
    </submittedName>
</protein>
<gene>
    <name evidence="1" type="ORF">M9H77_26640</name>
</gene>
<comment type="caution">
    <text evidence="1">The sequence shown here is derived from an EMBL/GenBank/DDBJ whole genome shotgun (WGS) entry which is preliminary data.</text>
</comment>
<evidence type="ECO:0000313" key="2">
    <source>
        <dbReference type="Proteomes" id="UP001060085"/>
    </source>
</evidence>
<dbReference type="Proteomes" id="UP001060085">
    <property type="component" value="Linkage Group LG06"/>
</dbReference>
<accession>A0ACC0ABN0</accession>